<dbReference type="OrthoDB" id="9797117at2"/>
<dbReference type="Pfam" id="PF12953">
    <property type="entry name" value="DUF3842"/>
    <property type="match status" value="1"/>
</dbReference>
<sequence length="139" mass="14889">MKIAVIDGQGGGLGKTIIEKIRRELGNTVEIFALGTNAYATASMVKAGANDGASGESAICFCCKNVKFHCIIGPIGIICPNSMLGELTPSIAEAVFNADCIKYLIPISKHGLYIPGVQHMQINDFIQEIILELKKKLTH</sequence>
<accession>A0A4R7KBB5</accession>
<evidence type="ECO:0000313" key="2">
    <source>
        <dbReference type="Proteomes" id="UP000295325"/>
    </source>
</evidence>
<dbReference type="AlphaFoldDB" id="A0A4R7KBB5"/>
<reference evidence="1 2" key="1">
    <citation type="submission" date="2019-03" db="EMBL/GenBank/DDBJ databases">
        <title>Genomic Encyclopedia of Type Strains, Phase IV (KMG-IV): sequencing the most valuable type-strain genomes for metagenomic binning, comparative biology and taxonomic classification.</title>
        <authorList>
            <person name="Goeker M."/>
        </authorList>
    </citation>
    <scope>NUCLEOTIDE SEQUENCE [LARGE SCALE GENOMIC DNA]</scope>
    <source>
        <strain evidence="1 2">DSM 24455</strain>
    </source>
</reference>
<name>A0A4R7KBB5_9CLOT</name>
<dbReference type="EMBL" id="SOAZ01000018">
    <property type="protein sequence ID" value="TDT51320.1"/>
    <property type="molecule type" value="Genomic_DNA"/>
</dbReference>
<dbReference type="Proteomes" id="UP000295325">
    <property type="component" value="Unassembled WGS sequence"/>
</dbReference>
<dbReference type="InterPro" id="IPR024208">
    <property type="entry name" value="DUF3842"/>
</dbReference>
<protein>
    <submittedName>
        <fullName evidence="1">Uncharacterized protein DUF3842</fullName>
    </submittedName>
</protein>
<comment type="caution">
    <text evidence="1">The sequence shown here is derived from an EMBL/GenBank/DDBJ whole genome shotgun (WGS) entry which is preliminary data.</text>
</comment>
<proteinExistence type="predicted"/>
<gene>
    <name evidence="1" type="ORF">EDD71_1184</name>
</gene>
<dbReference type="RefSeq" id="WP_133628654.1">
    <property type="nucleotide sequence ID" value="NZ_SOAZ01000018.1"/>
</dbReference>
<keyword evidence="2" id="KW-1185">Reference proteome</keyword>
<organism evidence="1 2">
    <name type="scientific">Fonticella tunisiensis</name>
    <dbReference type="NCBI Taxonomy" id="1096341"/>
    <lineage>
        <taxon>Bacteria</taxon>
        <taxon>Bacillati</taxon>
        <taxon>Bacillota</taxon>
        <taxon>Clostridia</taxon>
        <taxon>Eubacteriales</taxon>
        <taxon>Clostridiaceae</taxon>
        <taxon>Fonticella</taxon>
    </lineage>
</organism>
<evidence type="ECO:0000313" key="1">
    <source>
        <dbReference type="EMBL" id="TDT51320.1"/>
    </source>
</evidence>